<protein>
    <recommendedName>
        <fullName evidence="3">Exocyst complex component Sec8</fullName>
    </recommendedName>
</protein>
<keyword evidence="2" id="KW-1185">Reference proteome</keyword>
<accession>A0ABP1AID8</accession>
<evidence type="ECO:0008006" key="3">
    <source>
        <dbReference type="Google" id="ProtNLM"/>
    </source>
</evidence>
<organism evidence="1 2">
    <name type="scientific">Sphagnum jensenii</name>
    <dbReference type="NCBI Taxonomy" id="128206"/>
    <lineage>
        <taxon>Eukaryota</taxon>
        <taxon>Viridiplantae</taxon>
        <taxon>Streptophyta</taxon>
        <taxon>Embryophyta</taxon>
        <taxon>Bryophyta</taxon>
        <taxon>Sphagnophytina</taxon>
        <taxon>Sphagnopsida</taxon>
        <taxon>Sphagnales</taxon>
        <taxon>Sphagnaceae</taxon>
        <taxon>Sphagnum</taxon>
    </lineage>
</organism>
<gene>
    <name evidence="1" type="ORF">CSSPJE1EN2_LOCUS5304</name>
</gene>
<dbReference type="Proteomes" id="UP001497522">
    <property type="component" value="Chromosome 12"/>
</dbReference>
<sequence length="159" mass="18040">MSMANRLPADDLEEVTRDVSRIYVQAMYSVTAIVAERDTRNRKKTDATPPVLPLEIAGPSIIKFTELLFEHEERLRHSFLGTIIEEVVSNEFEQLVRLISRDSNLKAALMKGSEDSDFGKAWRPLVGGKGNWVKAMSTNSKSYMSLHGRLDRQKGSWEK</sequence>
<reference evidence="1" key="1">
    <citation type="submission" date="2024-03" db="EMBL/GenBank/DDBJ databases">
        <authorList>
            <consortium name="ELIXIR-Norway"/>
            <consortium name="Elixir Norway"/>
        </authorList>
    </citation>
    <scope>NUCLEOTIDE SEQUENCE</scope>
</reference>
<name>A0ABP1AID8_9BRYO</name>
<dbReference type="PANTHER" id="PTHR37067">
    <property type="entry name" value="PX DOMAIN-CONTAINING PROTEIN"/>
    <property type="match status" value="1"/>
</dbReference>
<dbReference type="PANTHER" id="PTHR37067:SF3">
    <property type="entry name" value="PX DOMAIN-CONTAINING PROTEIN"/>
    <property type="match status" value="1"/>
</dbReference>
<dbReference type="EMBL" id="OZ023713">
    <property type="protein sequence ID" value="CAK9862309.1"/>
    <property type="molecule type" value="Genomic_DNA"/>
</dbReference>
<evidence type="ECO:0000313" key="1">
    <source>
        <dbReference type="EMBL" id="CAK9862309.1"/>
    </source>
</evidence>
<evidence type="ECO:0000313" key="2">
    <source>
        <dbReference type="Proteomes" id="UP001497522"/>
    </source>
</evidence>
<proteinExistence type="predicted"/>